<name>A0A518ESH3_9BACT</name>
<keyword evidence="1" id="KW-0175">Coiled coil</keyword>
<dbReference type="Proteomes" id="UP000320390">
    <property type="component" value="Chromosome"/>
</dbReference>
<evidence type="ECO:0008006" key="4">
    <source>
        <dbReference type="Google" id="ProtNLM"/>
    </source>
</evidence>
<dbReference type="RefSeq" id="WP_145197757.1">
    <property type="nucleotide sequence ID" value="NZ_CP036434.1"/>
</dbReference>
<organism evidence="2 3">
    <name type="scientific">Saltatorellus ferox</name>
    <dbReference type="NCBI Taxonomy" id="2528018"/>
    <lineage>
        <taxon>Bacteria</taxon>
        <taxon>Pseudomonadati</taxon>
        <taxon>Planctomycetota</taxon>
        <taxon>Planctomycetia</taxon>
        <taxon>Planctomycetia incertae sedis</taxon>
        <taxon>Saltatorellus</taxon>
    </lineage>
</organism>
<evidence type="ECO:0000313" key="3">
    <source>
        <dbReference type="Proteomes" id="UP000320390"/>
    </source>
</evidence>
<dbReference type="OrthoDB" id="3078723at2"/>
<evidence type="ECO:0000256" key="1">
    <source>
        <dbReference type="SAM" id="Coils"/>
    </source>
</evidence>
<dbReference type="AlphaFoldDB" id="A0A518ESH3"/>
<keyword evidence="3" id="KW-1185">Reference proteome</keyword>
<proteinExistence type="predicted"/>
<accession>A0A518ESH3</accession>
<gene>
    <name evidence="2" type="ORF">Poly30_25580</name>
</gene>
<protein>
    <recommendedName>
        <fullName evidence="4">Chromosome partition protein Smc</fullName>
    </recommendedName>
</protein>
<sequence length="280" mass="31381" precursor="true">MCFIFKTLFRTAAIGAALTAAVVGGSAMIVGPDRVGAMADQLQTRIEQTFDANLDDPAALARQIAQAKEQYPARIREVRQDLASLRDERVQLEQDQAVSERVVVLVDHDLAKLLPEVEKVQTALAEGAPRAQLASVSFDGEEMSYRRASAKVKEIERTRMAHVARAADAQHNLKYLRNQEERFEAILDKLEEENAQFEAQLAQLNNEVKSIARNERLIKMLEARQSTLDEVETFEASSLDQITTLLERKRLAQELELDQLASTVESIDYEELARSELTGN</sequence>
<evidence type="ECO:0000313" key="2">
    <source>
        <dbReference type="EMBL" id="QDV07039.1"/>
    </source>
</evidence>
<reference evidence="2 3" key="1">
    <citation type="submission" date="2019-02" db="EMBL/GenBank/DDBJ databases">
        <title>Deep-cultivation of Planctomycetes and their phenomic and genomic characterization uncovers novel biology.</title>
        <authorList>
            <person name="Wiegand S."/>
            <person name="Jogler M."/>
            <person name="Boedeker C."/>
            <person name="Pinto D."/>
            <person name="Vollmers J."/>
            <person name="Rivas-Marin E."/>
            <person name="Kohn T."/>
            <person name="Peeters S.H."/>
            <person name="Heuer A."/>
            <person name="Rast P."/>
            <person name="Oberbeckmann S."/>
            <person name="Bunk B."/>
            <person name="Jeske O."/>
            <person name="Meyerdierks A."/>
            <person name="Storesund J.E."/>
            <person name="Kallscheuer N."/>
            <person name="Luecker S."/>
            <person name="Lage O.M."/>
            <person name="Pohl T."/>
            <person name="Merkel B.J."/>
            <person name="Hornburger P."/>
            <person name="Mueller R.-W."/>
            <person name="Bruemmer F."/>
            <person name="Labrenz M."/>
            <person name="Spormann A.M."/>
            <person name="Op den Camp H."/>
            <person name="Overmann J."/>
            <person name="Amann R."/>
            <person name="Jetten M.S.M."/>
            <person name="Mascher T."/>
            <person name="Medema M.H."/>
            <person name="Devos D.P."/>
            <person name="Kaster A.-K."/>
            <person name="Ovreas L."/>
            <person name="Rohde M."/>
            <person name="Galperin M.Y."/>
            <person name="Jogler C."/>
        </authorList>
    </citation>
    <scope>NUCLEOTIDE SEQUENCE [LARGE SCALE GENOMIC DNA]</scope>
    <source>
        <strain evidence="2 3">Poly30</strain>
    </source>
</reference>
<dbReference type="EMBL" id="CP036434">
    <property type="protein sequence ID" value="QDV07039.1"/>
    <property type="molecule type" value="Genomic_DNA"/>
</dbReference>
<feature type="coiled-coil region" evidence="1">
    <location>
        <begin position="173"/>
        <end position="214"/>
    </location>
</feature>